<dbReference type="AlphaFoldDB" id="A0A7C1G3E9"/>
<name>A0A7C1G3E9_THERO</name>
<evidence type="ECO:0000313" key="1">
    <source>
        <dbReference type="EMBL" id="HEF65772.1"/>
    </source>
</evidence>
<comment type="caution">
    <text evidence="1">The sequence shown here is derived from an EMBL/GenBank/DDBJ whole genome shotgun (WGS) entry which is preliminary data.</text>
</comment>
<gene>
    <name evidence="1" type="ORF">ENP47_09275</name>
</gene>
<sequence>MFRRRFGLRRAWLVAIGIAALAGLLVTAGLVAAQTATPTPPAGSTSRCAALGTKQGGPLDTLLTDLVNQGIINQSQADAIRNYLQRQAQSRCYQAAVLPPADILSTTANKLGLTTSQLLAELRQGKSLAQVASDHGVSRDDLKNALLDAARANANTLVQQGVLTQDEAERAITDVQNNLDTLLDKTGMGGFWGHGWHRGFGHGWFKDWNREQQDQQGTSQSGTRFVPSIRAAWQ</sequence>
<proteinExistence type="predicted"/>
<dbReference type="EMBL" id="DSJL01000011">
    <property type="protein sequence ID" value="HEF65772.1"/>
    <property type="molecule type" value="Genomic_DNA"/>
</dbReference>
<evidence type="ECO:0008006" key="2">
    <source>
        <dbReference type="Google" id="ProtNLM"/>
    </source>
</evidence>
<organism evidence="1">
    <name type="scientific">Thermomicrobium roseum</name>
    <dbReference type="NCBI Taxonomy" id="500"/>
    <lineage>
        <taxon>Bacteria</taxon>
        <taxon>Pseudomonadati</taxon>
        <taxon>Thermomicrobiota</taxon>
        <taxon>Thermomicrobia</taxon>
        <taxon>Thermomicrobiales</taxon>
        <taxon>Thermomicrobiaceae</taxon>
        <taxon>Thermomicrobium</taxon>
    </lineage>
</organism>
<protein>
    <recommendedName>
        <fullName evidence="2">DUF2680 domain-containing protein</fullName>
    </recommendedName>
</protein>
<accession>A0A7C1G3E9</accession>
<reference evidence="1" key="1">
    <citation type="journal article" date="2020" name="mSystems">
        <title>Genome- and Community-Level Interaction Insights into Carbon Utilization and Element Cycling Functions of Hydrothermarchaeota in Hydrothermal Sediment.</title>
        <authorList>
            <person name="Zhou Z."/>
            <person name="Liu Y."/>
            <person name="Xu W."/>
            <person name="Pan J."/>
            <person name="Luo Z.H."/>
            <person name="Li M."/>
        </authorList>
    </citation>
    <scope>NUCLEOTIDE SEQUENCE [LARGE SCALE GENOMIC DNA]</scope>
    <source>
        <strain evidence="1">SpSt-222</strain>
    </source>
</reference>